<protein>
    <recommendedName>
        <fullName evidence="3">Transposase</fullName>
    </recommendedName>
</protein>
<gene>
    <name evidence="1" type="ORF">PANT111_160244</name>
</gene>
<evidence type="ECO:0000313" key="1">
    <source>
        <dbReference type="EMBL" id="VXB63358.1"/>
    </source>
</evidence>
<dbReference type="EMBL" id="CABWMH010000008">
    <property type="protein sequence ID" value="VXB63358.1"/>
    <property type="molecule type" value="Genomic_DNA"/>
</dbReference>
<comment type="caution">
    <text evidence="1">The sequence shown here is derived from an EMBL/GenBank/DDBJ whole genome shotgun (WGS) entry which is preliminary data.</text>
</comment>
<evidence type="ECO:0000313" key="2">
    <source>
        <dbReference type="Proteomes" id="UP000433737"/>
    </source>
</evidence>
<sequence length="69" mass="7665">MYDGVFEVLPWLPSPSVVPPAQLLKAWCVTVKVVLLPLRTTPSVAEQEGQLMEMEATGAPQKHHRTLNQ</sequence>
<proteinExistence type="predicted"/>
<accession>A0AAX3J4Q9</accession>
<dbReference type="AlphaFoldDB" id="A0AAX3J4Q9"/>
<organism evidence="1 2">
    <name type="scientific">Pantoea brenneri</name>
    <dbReference type="NCBI Taxonomy" id="472694"/>
    <lineage>
        <taxon>Bacteria</taxon>
        <taxon>Pseudomonadati</taxon>
        <taxon>Pseudomonadota</taxon>
        <taxon>Gammaproteobacteria</taxon>
        <taxon>Enterobacterales</taxon>
        <taxon>Erwiniaceae</taxon>
        <taxon>Pantoea</taxon>
    </lineage>
</organism>
<reference evidence="1 2" key="1">
    <citation type="submission" date="2019-10" db="EMBL/GenBank/DDBJ databases">
        <authorList>
            <person name="Karimi E."/>
        </authorList>
    </citation>
    <scope>NUCLEOTIDE SEQUENCE [LARGE SCALE GENOMIC DNA]</scope>
    <source>
        <strain evidence="1">Pantoea sp. 111</strain>
    </source>
</reference>
<evidence type="ECO:0008006" key="3">
    <source>
        <dbReference type="Google" id="ProtNLM"/>
    </source>
</evidence>
<dbReference type="Proteomes" id="UP000433737">
    <property type="component" value="Unassembled WGS sequence"/>
</dbReference>
<name>A0AAX3J4Q9_9GAMM</name>